<dbReference type="KEGG" id="palh:B1H58_19550"/>
<dbReference type="Gene3D" id="3.40.630.30">
    <property type="match status" value="1"/>
</dbReference>
<reference evidence="1 2" key="1">
    <citation type="submission" date="2017-02" db="EMBL/GenBank/DDBJ databases">
        <title>Complete genome sequence of the drought resistance-promoting endophyte Pantoea alhagi LTYR-11Z.</title>
        <authorList>
            <person name="Zhang L."/>
        </authorList>
    </citation>
    <scope>NUCLEOTIDE SEQUENCE [LARGE SCALE GENOMIC DNA]</scope>
    <source>
        <strain evidence="1 2">LTYR-11Z</strain>
    </source>
</reference>
<dbReference type="PANTHER" id="PTHR43233:SF1">
    <property type="entry name" value="FAMILY N-ACETYLTRANSFERASE, PUTATIVE (AFU_ORTHOLOGUE AFUA_6G03350)-RELATED"/>
    <property type="match status" value="1"/>
</dbReference>
<name>A0A1W6BAE4_9GAMM</name>
<evidence type="ECO:0000313" key="2">
    <source>
        <dbReference type="Proteomes" id="UP000192900"/>
    </source>
</evidence>
<sequence>MLAFLFVLLPSKSSQGCLKNSQIIFGVYHSETQTGFARLITDFATFAYLCDVCVLEEYQGEGPGDG</sequence>
<protein>
    <recommendedName>
        <fullName evidence="3">N-acetyltransferase domain-containing protein</fullName>
    </recommendedName>
</protein>
<accession>A0A1W6BAE4</accession>
<dbReference type="Proteomes" id="UP000192900">
    <property type="component" value="Chromosome"/>
</dbReference>
<evidence type="ECO:0000313" key="1">
    <source>
        <dbReference type="EMBL" id="ARJ44021.1"/>
    </source>
</evidence>
<dbReference type="InterPro" id="IPR053144">
    <property type="entry name" value="Acetyltransferase_Butenolide"/>
</dbReference>
<dbReference type="EMBL" id="CP019706">
    <property type="protein sequence ID" value="ARJ44021.1"/>
    <property type="molecule type" value="Genomic_DNA"/>
</dbReference>
<organism evidence="1 2">
    <name type="scientific">Pantoea alhagi</name>
    <dbReference type="NCBI Taxonomy" id="1891675"/>
    <lineage>
        <taxon>Bacteria</taxon>
        <taxon>Pseudomonadati</taxon>
        <taxon>Pseudomonadota</taxon>
        <taxon>Gammaproteobacteria</taxon>
        <taxon>Enterobacterales</taxon>
        <taxon>Erwiniaceae</taxon>
        <taxon>Pantoea</taxon>
    </lineage>
</organism>
<gene>
    <name evidence="1" type="ORF">B1H58_19550</name>
</gene>
<dbReference type="InterPro" id="IPR016181">
    <property type="entry name" value="Acyl_CoA_acyltransferase"/>
</dbReference>
<dbReference type="AlphaFoldDB" id="A0A1W6BAE4"/>
<dbReference type="PANTHER" id="PTHR43233">
    <property type="entry name" value="FAMILY N-ACETYLTRANSFERASE, PUTATIVE (AFU_ORTHOLOGUE AFUA_6G03350)-RELATED"/>
    <property type="match status" value="1"/>
</dbReference>
<evidence type="ECO:0008006" key="3">
    <source>
        <dbReference type="Google" id="ProtNLM"/>
    </source>
</evidence>
<dbReference type="SUPFAM" id="SSF55729">
    <property type="entry name" value="Acyl-CoA N-acyltransferases (Nat)"/>
    <property type="match status" value="1"/>
</dbReference>
<dbReference type="STRING" id="1891675.B1H58_19550"/>
<proteinExistence type="predicted"/>
<keyword evidence="2" id="KW-1185">Reference proteome</keyword>